<organism evidence="6 7">
    <name type="scientific">Cronartium quercuum f. sp. fusiforme G11</name>
    <dbReference type="NCBI Taxonomy" id="708437"/>
    <lineage>
        <taxon>Eukaryota</taxon>
        <taxon>Fungi</taxon>
        <taxon>Dikarya</taxon>
        <taxon>Basidiomycota</taxon>
        <taxon>Pucciniomycotina</taxon>
        <taxon>Pucciniomycetes</taxon>
        <taxon>Pucciniales</taxon>
        <taxon>Coleosporiaceae</taxon>
        <taxon>Cronartium</taxon>
    </lineage>
</organism>
<dbReference type="SUPFAM" id="SSF51905">
    <property type="entry name" value="FAD/NAD(P)-binding domain"/>
    <property type="match status" value="1"/>
</dbReference>
<feature type="domain" description="FAD/NAD(P)-binding" evidence="5">
    <location>
        <begin position="46"/>
        <end position="241"/>
    </location>
</feature>
<evidence type="ECO:0000256" key="4">
    <source>
        <dbReference type="SAM" id="Phobius"/>
    </source>
</evidence>
<sequence>MVQSEPEPEPEPEPKPNKLYVALQHVISAVYAALPPDRLPFVPLGRIAIIGAGVTGVSSAAHCVAHGFEVTIFERKAVTGGIWNDVNSTSSLQLNSLLYRFHPTLIWSGAFPKQAEVLKQVRDLWERYGLQSRTRFNYDVKRVQRYTVSGKTAWSVNDGAEGVFDGLIVAIGTCAQPYERPWPERAQYQGSFHHSSELDYMKSRPHRVAVIGSGASAVEAAEQAIERGARQATIIARNDKWIIPRGLFAMGIIAIQPWGWSNRISRFYEAALKKIHYRDVAWLAPTPETGYGLDQSTPIVNDQFLQYVREGSANYLRGQVAGFVSQGIKVLPKGQSEPVVVQADVVIDATGFQRPSMGFLPSTLFPTGYEPPALFLTNFSVDDPTVVFTNSAYEEAIGTVGFLHIGIFSRILMMFLLEPELAPQPQNMRLWVDIVRYMKSDAPADAFGFFTYVEMLIYLLIFHLVQPRRMRWVLFNLYGFGGVGNFPGAGKTVKSLDWCASFIISMCALDSRTMVSFA</sequence>
<keyword evidence="3" id="KW-0560">Oxidoreductase</keyword>
<evidence type="ECO:0000313" key="7">
    <source>
        <dbReference type="Proteomes" id="UP000886653"/>
    </source>
</evidence>
<keyword evidence="2" id="KW-0274">FAD</keyword>
<protein>
    <recommendedName>
        <fullName evidence="5">FAD/NAD(P)-binding domain-containing protein</fullName>
    </recommendedName>
</protein>
<evidence type="ECO:0000259" key="5">
    <source>
        <dbReference type="Pfam" id="PF07992"/>
    </source>
</evidence>
<evidence type="ECO:0000313" key="6">
    <source>
        <dbReference type="EMBL" id="KAG0151819.1"/>
    </source>
</evidence>
<keyword evidence="7" id="KW-1185">Reference proteome</keyword>
<dbReference type="InterPro" id="IPR023753">
    <property type="entry name" value="FAD/NAD-binding_dom"/>
</dbReference>
<evidence type="ECO:0000256" key="3">
    <source>
        <dbReference type="ARBA" id="ARBA00023002"/>
    </source>
</evidence>
<dbReference type="EMBL" id="MU167211">
    <property type="protein sequence ID" value="KAG0151819.1"/>
    <property type="molecule type" value="Genomic_DNA"/>
</dbReference>
<proteinExistence type="predicted"/>
<dbReference type="InterPro" id="IPR036188">
    <property type="entry name" value="FAD/NAD-bd_sf"/>
</dbReference>
<dbReference type="Gene3D" id="3.50.50.60">
    <property type="entry name" value="FAD/NAD(P)-binding domain"/>
    <property type="match status" value="1"/>
</dbReference>
<dbReference type="PANTHER" id="PTHR23023">
    <property type="entry name" value="DIMETHYLANILINE MONOOXYGENASE"/>
    <property type="match status" value="1"/>
</dbReference>
<keyword evidence="4" id="KW-1133">Transmembrane helix</keyword>
<keyword evidence="4" id="KW-0472">Membrane</keyword>
<dbReference type="GO" id="GO:0016491">
    <property type="term" value="F:oxidoreductase activity"/>
    <property type="evidence" value="ECO:0007669"/>
    <property type="project" value="UniProtKB-KW"/>
</dbReference>
<dbReference type="Pfam" id="PF07992">
    <property type="entry name" value="Pyr_redox_2"/>
    <property type="match status" value="1"/>
</dbReference>
<gene>
    <name evidence="6" type="ORF">CROQUDRAFT_667799</name>
</gene>
<comment type="caution">
    <text evidence="6">The sequence shown here is derived from an EMBL/GenBank/DDBJ whole genome shotgun (WGS) entry which is preliminary data.</text>
</comment>
<dbReference type="OrthoDB" id="66881at2759"/>
<reference evidence="6" key="1">
    <citation type="submission" date="2013-11" db="EMBL/GenBank/DDBJ databases">
        <title>Genome sequence of the fusiform rust pathogen reveals effectors for host alternation and coevolution with pine.</title>
        <authorList>
            <consortium name="DOE Joint Genome Institute"/>
            <person name="Smith K."/>
            <person name="Pendleton A."/>
            <person name="Kubisiak T."/>
            <person name="Anderson C."/>
            <person name="Salamov A."/>
            <person name="Aerts A."/>
            <person name="Riley R."/>
            <person name="Clum A."/>
            <person name="Lindquist E."/>
            <person name="Ence D."/>
            <person name="Campbell M."/>
            <person name="Kronenberg Z."/>
            <person name="Feau N."/>
            <person name="Dhillon B."/>
            <person name="Hamelin R."/>
            <person name="Burleigh J."/>
            <person name="Smith J."/>
            <person name="Yandell M."/>
            <person name="Nelson C."/>
            <person name="Grigoriev I."/>
            <person name="Davis J."/>
        </authorList>
    </citation>
    <scope>NUCLEOTIDE SEQUENCE</scope>
    <source>
        <strain evidence="6">G11</strain>
    </source>
</reference>
<keyword evidence="1" id="KW-0285">Flavoprotein</keyword>
<dbReference type="PRINTS" id="PR00419">
    <property type="entry name" value="ADXRDTASE"/>
</dbReference>
<keyword evidence="4" id="KW-0812">Transmembrane</keyword>
<name>A0A9P6NX59_9BASI</name>
<accession>A0A9P6NX59</accession>
<dbReference type="Proteomes" id="UP000886653">
    <property type="component" value="Unassembled WGS sequence"/>
</dbReference>
<dbReference type="InterPro" id="IPR050346">
    <property type="entry name" value="FMO-like"/>
</dbReference>
<dbReference type="AlphaFoldDB" id="A0A9P6NX59"/>
<feature type="transmembrane region" description="Helical" evidence="4">
    <location>
        <begin position="446"/>
        <end position="465"/>
    </location>
</feature>
<evidence type="ECO:0000256" key="1">
    <source>
        <dbReference type="ARBA" id="ARBA00022630"/>
    </source>
</evidence>
<evidence type="ECO:0000256" key="2">
    <source>
        <dbReference type="ARBA" id="ARBA00022827"/>
    </source>
</evidence>